<proteinExistence type="predicted"/>
<organism evidence="1">
    <name type="scientific">Bordetella phage LK3</name>
    <dbReference type="NCBI Taxonomy" id="1926943"/>
    <lineage>
        <taxon>Viruses</taxon>
        <taxon>Duplodnaviria</taxon>
        <taxon>Heunggongvirae</taxon>
        <taxon>Uroviricota</taxon>
        <taxon>Caudoviricetes</taxon>
        <taxon>Mesyanzhinovviridae</taxon>
        <taxon>Rabinowitzvirinae</taxon>
        <taxon>Vojvodinavirus</taxon>
        <taxon>Vojvodinavirus CN1</taxon>
        <taxon>Bordetella virus CN1</taxon>
    </lineage>
</organism>
<accession>A0A2D0W8V6</accession>
<name>A0A2D0W8V6_9CAUD</name>
<evidence type="ECO:0000313" key="1">
    <source>
        <dbReference type="EMBL" id="APL99087.1"/>
    </source>
</evidence>
<dbReference type="EMBL" id="KX961385">
    <property type="protein sequence ID" value="APL99087.1"/>
    <property type="molecule type" value="Genomic_DNA"/>
</dbReference>
<dbReference type="Proteomes" id="UP000241389">
    <property type="component" value="Segment"/>
</dbReference>
<sequence length="65" mass="7269">MPQLIAAGFLLFLILAAGKALIDYLDMPTVYESWSSRECVRVEAADGTPMSCDNLPTKFHHVWVE</sequence>
<protein>
    <submittedName>
        <fullName evidence="1">Uncharacterized protein</fullName>
    </submittedName>
</protein>
<reference evidence="1" key="1">
    <citation type="submission" date="2016-10" db="EMBL/GenBank/DDBJ databases">
        <title>vB_BbrS_LK3 siphovirus of Bordetella bronchiseptica: our friend or foe?</title>
        <authorList>
            <person name="Petrovic A."/>
            <person name="Doffkay Z."/>
            <person name="Rakhely G."/>
            <person name="Knezevic P."/>
        </authorList>
    </citation>
    <scope>NUCLEOTIDE SEQUENCE [LARGE SCALE GENOMIC DNA]</scope>
</reference>
<gene>
    <name evidence="1" type="ORF">LK3_56</name>
</gene>